<feature type="transmembrane region" description="Helical" evidence="2">
    <location>
        <begin position="7"/>
        <end position="29"/>
    </location>
</feature>
<evidence type="ECO:0000256" key="1">
    <source>
        <dbReference type="ARBA" id="ARBA00009067"/>
    </source>
</evidence>
<protein>
    <submittedName>
        <fullName evidence="5">Type II CAAX endopeptidase family protein</fullName>
    </submittedName>
</protein>
<evidence type="ECO:0000313" key="6">
    <source>
        <dbReference type="Proteomes" id="UP000181860"/>
    </source>
</evidence>
<comment type="similarity">
    <text evidence="1">Belongs to the UPF0177 family.</text>
</comment>
<dbReference type="GO" id="GO:0004175">
    <property type="term" value="F:endopeptidase activity"/>
    <property type="evidence" value="ECO:0007669"/>
    <property type="project" value="UniProtKB-ARBA"/>
</dbReference>
<dbReference type="PANTHER" id="PTHR36435">
    <property type="entry name" value="SLR1288 PROTEIN"/>
    <property type="match status" value="1"/>
</dbReference>
<keyword evidence="6" id="KW-1185">Reference proteome</keyword>
<accession>A0AAX3UCR0</accession>
<evidence type="ECO:0000256" key="2">
    <source>
        <dbReference type="SAM" id="Phobius"/>
    </source>
</evidence>
<evidence type="ECO:0000313" key="7">
    <source>
        <dbReference type="Proteomes" id="UP001242513"/>
    </source>
</evidence>
<reference evidence="4 6" key="1">
    <citation type="submission" date="2016-10" db="EMBL/GenBank/DDBJ databases">
        <authorList>
            <person name="Varghese N."/>
            <person name="Submissions S."/>
        </authorList>
    </citation>
    <scope>NUCLEOTIDE SEQUENCE [LARGE SCALE GENOMIC DNA]</scope>
    <source>
        <strain evidence="4 6">ATCC 43761</strain>
    </source>
</reference>
<dbReference type="InterPro" id="IPR003675">
    <property type="entry name" value="Rce1/LyrA-like_dom"/>
</dbReference>
<dbReference type="Proteomes" id="UP001242513">
    <property type="component" value="Chromosome"/>
</dbReference>
<dbReference type="Proteomes" id="UP000181860">
    <property type="component" value="Unassembled WGS sequence"/>
</dbReference>
<evidence type="ECO:0000313" key="4">
    <source>
        <dbReference type="EMBL" id="SDA53604.1"/>
    </source>
</evidence>
<organism evidence="5 7">
    <name type="scientific">Lactobacillus kefiranofaciens</name>
    <dbReference type="NCBI Taxonomy" id="267818"/>
    <lineage>
        <taxon>Bacteria</taxon>
        <taxon>Bacillati</taxon>
        <taxon>Bacillota</taxon>
        <taxon>Bacilli</taxon>
        <taxon>Lactobacillales</taxon>
        <taxon>Lactobacillaceae</taxon>
        <taxon>Lactobacillus</taxon>
    </lineage>
</organism>
<dbReference type="InterPro" id="IPR052710">
    <property type="entry name" value="CAAX_protease"/>
</dbReference>
<feature type="transmembrane region" description="Helical" evidence="2">
    <location>
        <begin position="41"/>
        <end position="59"/>
    </location>
</feature>
<feature type="transmembrane region" description="Helical" evidence="2">
    <location>
        <begin position="178"/>
        <end position="195"/>
    </location>
</feature>
<dbReference type="PANTHER" id="PTHR36435:SF1">
    <property type="entry name" value="CAAX AMINO TERMINAL PROTEASE FAMILY PROTEIN"/>
    <property type="match status" value="1"/>
</dbReference>
<feature type="transmembrane region" description="Helical" evidence="2">
    <location>
        <begin position="82"/>
        <end position="103"/>
    </location>
</feature>
<feature type="transmembrane region" description="Helical" evidence="2">
    <location>
        <begin position="123"/>
        <end position="144"/>
    </location>
</feature>
<reference evidence="5" key="2">
    <citation type="journal article" date="2022" name="Food Funct.">
        <title>Lactobacillus kefiranofaciens ZW18 from Kefir enhances the anti-tumor effect of anti-programmed cell death 1 (PD-1) immunotherapy by modulating the gut microbiota.</title>
        <authorList>
            <person name="Zhao J."/>
            <person name="Wang Y."/>
            <person name="Wang J."/>
            <person name="Lv M."/>
            <person name="Zhou C."/>
            <person name="Jia L."/>
            <person name="Geng W."/>
        </authorList>
    </citation>
    <scope>NUCLEOTIDE SEQUENCE</scope>
    <source>
        <strain evidence="5">ZW18</strain>
    </source>
</reference>
<dbReference type="RefSeq" id="WP_013855022.1">
    <property type="nucleotide sequence ID" value="NZ_CP061341.1"/>
</dbReference>
<dbReference type="EMBL" id="CP123735">
    <property type="protein sequence ID" value="WGO85299.1"/>
    <property type="molecule type" value="Genomic_DNA"/>
</dbReference>
<dbReference type="GO" id="GO:0080120">
    <property type="term" value="P:CAAX-box protein maturation"/>
    <property type="evidence" value="ECO:0007669"/>
    <property type="project" value="UniProtKB-ARBA"/>
</dbReference>
<reference evidence="5" key="3">
    <citation type="submission" date="2023-04" db="EMBL/GenBank/DDBJ databases">
        <authorList>
            <person name="Wang Y."/>
        </authorList>
    </citation>
    <scope>NUCLEOTIDE SEQUENCE</scope>
    <source>
        <strain evidence="5">ZW18</strain>
    </source>
</reference>
<sequence length="216" mass="25117">MSKFWHYLGNIAGIILAFALYMVLQILYFYPRKVELGHSRVIVTALVTVIVLFLIFYLYKKQLKEANDWGFNREPHWDMRRIGIAILGFILMVLGAAVMLHIAGGISENQQGLDRIEQSTGDLFKIMVVFIAPFCEEVIFRGMFFNIFFTKETKTNKWLGILASGFVFGYMHDPMLSKYIFIYWVLGIVLAWIYTTTKDLRYSMLVHMCYNALGFI</sequence>
<gene>
    <name evidence="5" type="ORF">QEJ78_07890</name>
    <name evidence="4" type="ORF">SAMN02983011_01186</name>
</gene>
<dbReference type="GeneID" id="72687858"/>
<evidence type="ECO:0000313" key="5">
    <source>
        <dbReference type="EMBL" id="WGO85299.1"/>
    </source>
</evidence>
<dbReference type="EMBL" id="FMXC01000011">
    <property type="protein sequence ID" value="SDA53604.1"/>
    <property type="molecule type" value="Genomic_DNA"/>
</dbReference>
<keyword evidence="2" id="KW-0472">Membrane</keyword>
<dbReference type="Pfam" id="PF02517">
    <property type="entry name" value="Rce1-like"/>
    <property type="match status" value="1"/>
</dbReference>
<keyword evidence="2" id="KW-0812">Transmembrane</keyword>
<feature type="domain" description="CAAX prenyl protease 2/Lysostaphin resistance protein A-like" evidence="3">
    <location>
        <begin position="126"/>
        <end position="213"/>
    </location>
</feature>
<dbReference type="AlphaFoldDB" id="A0AAX3UCR0"/>
<keyword evidence="2" id="KW-1133">Transmembrane helix</keyword>
<name>A0AAX3UCR0_9LACO</name>
<proteinExistence type="inferred from homology"/>
<evidence type="ECO:0000259" key="3">
    <source>
        <dbReference type="Pfam" id="PF02517"/>
    </source>
</evidence>